<dbReference type="SUPFAM" id="SSF52540">
    <property type="entry name" value="P-loop containing nucleoside triphosphate hydrolases"/>
    <property type="match status" value="1"/>
</dbReference>
<organism evidence="3 4">
    <name type="scientific">Nocardiopsis suaedae</name>
    <dbReference type="NCBI Taxonomy" id="3018444"/>
    <lineage>
        <taxon>Bacteria</taxon>
        <taxon>Bacillati</taxon>
        <taxon>Actinomycetota</taxon>
        <taxon>Actinomycetes</taxon>
        <taxon>Streptosporangiales</taxon>
        <taxon>Nocardiopsidaceae</taxon>
        <taxon>Nocardiopsis</taxon>
    </lineage>
</organism>
<dbReference type="PANTHER" id="PTHR47691">
    <property type="entry name" value="REGULATOR-RELATED"/>
    <property type="match status" value="1"/>
</dbReference>
<evidence type="ECO:0000259" key="2">
    <source>
        <dbReference type="Pfam" id="PF13401"/>
    </source>
</evidence>
<proteinExistence type="predicted"/>
<dbReference type="SMART" id="SM00028">
    <property type="entry name" value="TPR"/>
    <property type="match status" value="5"/>
</dbReference>
<evidence type="ECO:0000313" key="4">
    <source>
        <dbReference type="Proteomes" id="UP001165685"/>
    </source>
</evidence>
<dbReference type="PRINTS" id="PR00364">
    <property type="entry name" value="DISEASERSIST"/>
</dbReference>
<dbReference type="InterPro" id="IPR019734">
    <property type="entry name" value="TPR_rpt"/>
</dbReference>
<reference evidence="3" key="1">
    <citation type="submission" date="2023-01" db="EMBL/GenBank/DDBJ databases">
        <title>Draft genome sequence of Nocardiopsis sp. LSu2-4 isolated from halophytes.</title>
        <authorList>
            <person name="Duangmal K."/>
            <person name="Chantavorakit T."/>
        </authorList>
    </citation>
    <scope>NUCLEOTIDE SEQUENCE</scope>
    <source>
        <strain evidence="3">LSu2-4</strain>
    </source>
</reference>
<accession>A0ABT4TIE5</accession>
<sequence length="748" mass="79363">MTSREAGTPDTPGNVAAGGGHGVVVQAGTVHGGIHLGAVPGPAPAGPLRAPRAPAHMADRLRELALLRHEAHEALASRRPRIVVLTGTGGVGKTAVAARFLDTDGERFTDGRLTADLAAFAHTGPADPAAVLAHLLRALGVRPEEVPADLPGRARLFQARTEGRSLALLLDDAASAAQAAALLPGGGAHLTVVTTRLHPAALLARGARITRVRPLPRDHAAGLLRGLVGGGLAGTPGGSTGGRAAAPLGGPEEAERLAELCGHLPLALCAVAGRLVLRPDRPAARMVEELEGERRRLSALSGDEEVSVRSALDVSYAGLEPSTARLYRLLGLHPGPDASPEAAALLTGADRYAAEAGAERLVAASLLHEHHGRFAFHDLVRLHARERAEAEEPEHERRAAMERLLHGYLRTAVAADTALNPGRWHVGPLYERVGDPAVPAFPDADAALHWLDEELPTLEELVVWAARDGHPAEAWQLCEALWDLFLRRRHHDSWFRTHEAGLAAAEELGDAAARGRMHGALAAAHVSLHRTDEAEHHHREALRAWEEADHELGRASALEGLGVVELVRGASHRAVRHFEGALTVHTALGRDRGIALMRRRLGEALRDAGRPEEAVGHLTWALGHFREAGDRYLQTRALVGLATVHLKTGDLDEAERVLDAALGAAQEARADMETARVLALRGGLEALRGRRGLAVRHLTEALTTYRRLGAVESEGIERRLAELGQEDEGGERSGPGEEGEEQGGTSTA</sequence>
<dbReference type="Pfam" id="PF13424">
    <property type="entry name" value="TPR_12"/>
    <property type="match status" value="1"/>
</dbReference>
<protein>
    <submittedName>
        <fullName evidence="3">Tetratricopeptide repeat protein</fullName>
    </submittedName>
</protein>
<dbReference type="Gene3D" id="3.40.50.300">
    <property type="entry name" value="P-loop containing nucleotide triphosphate hydrolases"/>
    <property type="match status" value="1"/>
</dbReference>
<gene>
    <name evidence="3" type="ORF">O4U47_05090</name>
</gene>
<keyword evidence="4" id="KW-1185">Reference proteome</keyword>
<dbReference type="InterPro" id="IPR049945">
    <property type="entry name" value="AAA_22"/>
</dbReference>
<name>A0ABT4TIE5_9ACTN</name>
<evidence type="ECO:0000313" key="3">
    <source>
        <dbReference type="EMBL" id="MDA2803877.1"/>
    </source>
</evidence>
<feature type="region of interest" description="Disordered" evidence="1">
    <location>
        <begin position="1"/>
        <end position="20"/>
    </location>
</feature>
<dbReference type="InterPro" id="IPR027417">
    <property type="entry name" value="P-loop_NTPase"/>
</dbReference>
<feature type="region of interest" description="Disordered" evidence="1">
    <location>
        <begin position="718"/>
        <end position="748"/>
    </location>
</feature>
<evidence type="ECO:0000256" key="1">
    <source>
        <dbReference type="SAM" id="MobiDB-lite"/>
    </source>
</evidence>
<dbReference type="Pfam" id="PF13401">
    <property type="entry name" value="AAA_22"/>
    <property type="match status" value="1"/>
</dbReference>
<dbReference type="Gene3D" id="1.25.40.10">
    <property type="entry name" value="Tetratricopeptide repeat domain"/>
    <property type="match status" value="1"/>
</dbReference>
<dbReference type="SUPFAM" id="SSF48452">
    <property type="entry name" value="TPR-like"/>
    <property type="match status" value="1"/>
</dbReference>
<dbReference type="EMBL" id="JAQFWP010000006">
    <property type="protein sequence ID" value="MDA2803877.1"/>
    <property type="molecule type" value="Genomic_DNA"/>
</dbReference>
<comment type="caution">
    <text evidence="3">The sequence shown here is derived from an EMBL/GenBank/DDBJ whole genome shotgun (WGS) entry which is preliminary data.</text>
</comment>
<dbReference type="InterPro" id="IPR011990">
    <property type="entry name" value="TPR-like_helical_dom_sf"/>
</dbReference>
<feature type="domain" description="ORC1/DEAH AAA+ ATPase" evidence="2">
    <location>
        <begin position="79"/>
        <end position="174"/>
    </location>
</feature>
<dbReference type="Proteomes" id="UP001165685">
    <property type="component" value="Unassembled WGS sequence"/>
</dbReference>
<dbReference type="RefSeq" id="WP_270676366.1">
    <property type="nucleotide sequence ID" value="NZ_JAQFWP010000006.1"/>
</dbReference>
<dbReference type="PANTHER" id="PTHR47691:SF3">
    <property type="entry name" value="HTH-TYPE TRANSCRIPTIONAL REGULATOR RV0890C-RELATED"/>
    <property type="match status" value="1"/>
</dbReference>